<reference evidence="1 2" key="1">
    <citation type="submission" date="2017-06" db="EMBL/GenBank/DDBJ databases">
        <authorList>
            <person name="Kim H.J."/>
            <person name="Triplett B.A."/>
        </authorList>
    </citation>
    <scope>NUCLEOTIDE SEQUENCE [LARGE SCALE GENOMIC DNA]</scope>
    <source>
        <strain evidence="1 2">DSM 13116</strain>
    </source>
</reference>
<dbReference type="AlphaFoldDB" id="A0A239DCZ7"/>
<evidence type="ECO:0000313" key="2">
    <source>
        <dbReference type="Proteomes" id="UP000198324"/>
    </source>
</evidence>
<keyword evidence="2" id="KW-1185">Reference proteome</keyword>
<dbReference type="EMBL" id="FZOC01000014">
    <property type="protein sequence ID" value="SNS29543.1"/>
    <property type="molecule type" value="Genomic_DNA"/>
</dbReference>
<protein>
    <submittedName>
        <fullName evidence="1">Uncharacterized protein</fullName>
    </submittedName>
</protein>
<dbReference type="Proteomes" id="UP000198324">
    <property type="component" value="Unassembled WGS sequence"/>
</dbReference>
<organism evidence="1 2">
    <name type="scientific">Humidesulfovibrio mexicanus</name>
    <dbReference type="NCBI Taxonomy" id="147047"/>
    <lineage>
        <taxon>Bacteria</taxon>
        <taxon>Pseudomonadati</taxon>
        <taxon>Thermodesulfobacteriota</taxon>
        <taxon>Desulfovibrionia</taxon>
        <taxon>Desulfovibrionales</taxon>
        <taxon>Desulfovibrionaceae</taxon>
        <taxon>Humidesulfovibrio</taxon>
    </lineage>
</organism>
<dbReference type="RefSeq" id="WP_089275674.1">
    <property type="nucleotide sequence ID" value="NZ_FZOC01000014.1"/>
</dbReference>
<gene>
    <name evidence="1" type="ORF">SAMN04488503_0185</name>
</gene>
<sequence length="435" mass="49920">MLNLVQIDGVIVDEAVTKDAWFDEFRAPHTDAARELVAEVICQIEEYEKKKRLRMRKRKDTPKAPDKTTFETTVAAIVSDLCYHYSRDPERRVSVSRSHQLVGSKSRYASEIASTKVRITLLDYMASPELALVVQRIGEKYQDRRTTIQAGPQLIALIEKHGVDDQDFKKTGYKELIVLREKRGENWFTDKSKELPYEDTPETHRYRAEMVRINDWIEAADLSFDAASCVTRVPVDIRNRNLRRSFTATFTQVGRLNGGFWQGMNKEERRGIRIDGQPIACLDYSQSCPRILYGLAGATPPREDIYDIPKLRGHRDGTKLLLLSLMCSDQERTKRPKGSRKLLPKSPKATELFQWVAEAHPALRPFFWTGIGLNLMFRESVILVDVLLTLIDMGIVALPIHDAVVVRHDTKEQVKEVMLVKFREHARVDGVVKEE</sequence>
<name>A0A239DCZ7_9BACT</name>
<evidence type="ECO:0000313" key="1">
    <source>
        <dbReference type="EMBL" id="SNS29543.1"/>
    </source>
</evidence>
<proteinExistence type="predicted"/>
<accession>A0A239DCZ7</accession>
<dbReference type="OrthoDB" id="7059994at2"/>